<dbReference type="WBParaSite" id="L893_g1545.t1">
    <property type="protein sequence ID" value="L893_g1545.t1"/>
    <property type="gene ID" value="L893_g1545"/>
</dbReference>
<evidence type="ECO:0000313" key="2">
    <source>
        <dbReference type="WBParaSite" id="L893_g1545.t1"/>
    </source>
</evidence>
<name>A0A1I7YE63_9BILA</name>
<sequence>MMRGCLDEKHFYEELFEEKIKAIVWPLCLAELHLSVHNFENRASELHGRRPYSVQKRAHQKFPNALLIRDGTTSIVQSKLLSFLGSVGESKVSLRVIRVSGEQKRPDGPLM</sequence>
<dbReference type="Proteomes" id="UP000095287">
    <property type="component" value="Unplaced"/>
</dbReference>
<accession>A0A1I7YE63</accession>
<proteinExistence type="predicted"/>
<evidence type="ECO:0000313" key="1">
    <source>
        <dbReference type="Proteomes" id="UP000095287"/>
    </source>
</evidence>
<keyword evidence="1" id="KW-1185">Reference proteome</keyword>
<organism evidence="1 2">
    <name type="scientific">Steinernema glaseri</name>
    <dbReference type="NCBI Taxonomy" id="37863"/>
    <lineage>
        <taxon>Eukaryota</taxon>
        <taxon>Metazoa</taxon>
        <taxon>Ecdysozoa</taxon>
        <taxon>Nematoda</taxon>
        <taxon>Chromadorea</taxon>
        <taxon>Rhabditida</taxon>
        <taxon>Tylenchina</taxon>
        <taxon>Panagrolaimomorpha</taxon>
        <taxon>Strongyloidoidea</taxon>
        <taxon>Steinernematidae</taxon>
        <taxon>Steinernema</taxon>
    </lineage>
</organism>
<protein>
    <submittedName>
        <fullName evidence="2">Smr domain-containing protein</fullName>
    </submittedName>
</protein>
<reference evidence="2" key="1">
    <citation type="submission" date="2016-11" db="UniProtKB">
        <authorList>
            <consortium name="WormBaseParasite"/>
        </authorList>
    </citation>
    <scope>IDENTIFICATION</scope>
</reference>
<dbReference type="AlphaFoldDB" id="A0A1I7YE63"/>